<comment type="caution">
    <text evidence="2">The sequence shown here is derived from an EMBL/GenBank/DDBJ whole genome shotgun (WGS) entry which is preliminary data.</text>
</comment>
<evidence type="ECO:0000256" key="1">
    <source>
        <dbReference type="SAM" id="MobiDB-lite"/>
    </source>
</evidence>
<organism evidence="2 3">
    <name type="scientific">Rhizobium anhuiense</name>
    <dbReference type="NCBI Taxonomy" id="1184720"/>
    <lineage>
        <taxon>Bacteria</taxon>
        <taxon>Pseudomonadati</taxon>
        <taxon>Pseudomonadota</taxon>
        <taxon>Alphaproteobacteria</taxon>
        <taxon>Hyphomicrobiales</taxon>
        <taxon>Rhizobiaceae</taxon>
        <taxon>Rhizobium/Agrobacterium group</taxon>
        <taxon>Rhizobium</taxon>
    </lineage>
</organism>
<sequence length="60" mass="6435">MTLQALRLSRKLSAGPDNREQQHRMAVYGGTGEVAMNNGHIEILSVPLLAAATRAFTATV</sequence>
<name>A0A432NYK7_9HYPH</name>
<protein>
    <submittedName>
        <fullName evidence="2">Uncharacterized protein</fullName>
    </submittedName>
</protein>
<proteinExistence type="predicted"/>
<dbReference type="EMBL" id="RIBW01000001">
    <property type="protein sequence ID" value="RUM04740.1"/>
    <property type="molecule type" value="Genomic_DNA"/>
</dbReference>
<accession>A0A432NYK7</accession>
<reference evidence="2 3" key="1">
    <citation type="journal article" date="2015" name="Int. J. Syst. Evol. Microbiol.">
        <title>Rhizobium anhuiense sp. nov., isolated from effective nodules of Vicia faba and Pisum sativum.</title>
        <authorList>
            <person name="Zhang Y.J."/>
            <person name="Zheng W.T."/>
            <person name="Everall I."/>
            <person name="Young J.P."/>
            <person name="Zhang X.X."/>
            <person name="Tian C.F."/>
            <person name="Sui X.H."/>
            <person name="Wang E.T."/>
            <person name="Chen W.X."/>
        </authorList>
    </citation>
    <scope>NUCLEOTIDE SEQUENCE [LARGE SCALE GENOMIC DNA]</scope>
    <source>
        <strain evidence="2 3">CCBAU 23252</strain>
    </source>
</reference>
<evidence type="ECO:0000313" key="3">
    <source>
        <dbReference type="Proteomes" id="UP000273611"/>
    </source>
</evidence>
<dbReference type="AlphaFoldDB" id="A0A432NYK7"/>
<gene>
    <name evidence="2" type="ORF">EEQ99_04330</name>
</gene>
<evidence type="ECO:0000313" key="2">
    <source>
        <dbReference type="EMBL" id="RUM04740.1"/>
    </source>
</evidence>
<dbReference type="Proteomes" id="UP000273611">
    <property type="component" value="Unassembled WGS sequence"/>
</dbReference>
<dbReference type="RefSeq" id="WP_082008792.1">
    <property type="nucleotide sequence ID" value="NZ_BMFI01000002.1"/>
</dbReference>
<feature type="region of interest" description="Disordered" evidence="1">
    <location>
        <begin position="1"/>
        <end position="21"/>
    </location>
</feature>